<comment type="caution">
    <text evidence="1">The sequence shown here is derived from an EMBL/GenBank/DDBJ whole genome shotgun (WGS) entry which is preliminary data.</text>
</comment>
<name>A0A7D9LK66_PARCT</name>
<accession>A0A7D9LK66</accession>
<organism evidence="1 2">
    <name type="scientific">Paramuricea clavata</name>
    <name type="common">Red gorgonian</name>
    <name type="synonym">Violescent sea-whip</name>
    <dbReference type="NCBI Taxonomy" id="317549"/>
    <lineage>
        <taxon>Eukaryota</taxon>
        <taxon>Metazoa</taxon>
        <taxon>Cnidaria</taxon>
        <taxon>Anthozoa</taxon>
        <taxon>Octocorallia</taxon>
        <taxon>Malacalcyonacea</taxon>
        <taxon>Plexauridae</taxon>
        <taxon>Paramuricea</taxon>
    </lineage>
</organism>
<sequence length="406" mass="45526">MGDLQLCWMGDFKQLKQFINENIELNAVWNSPGGDKKTYSDGHTSISWRKNKKVLQIEGKEKDLIKSKLCSVLCNVHSHILAKESVATDEGSGNSSLTLSGLSADMEGIKLDTVICEREIETNRHTIRNLEDRLNKVSGNFEEVSNKLDNMKELYFPHNQHVSQSAPLFEYSNLLEKDLPRPKTLCYDKSTSTKDLIVNNQNQITVDELHLSPTGLAPMSTYTSVNSTCAVQILKPSKHAIVNHSEKQINQSSATNTFVSNLIPRTVTNSTYSNEFKRRQNFCFNLLNKGGPTEEGCHNNNNNPPRVQCKDLHKQDINHAIPTRITYRIPSKVTELSAVISNNKSTINLIVESWLTDDVPNSFINIGDNYLIFRLDRPTPGGGVLAYIDKSVPVSRLPNLEEAGKE</sequence>
<feature type="non-terminal residue" evidence="1">
    <location>
        <position position="1"/>
    </location>
</feature>
<keyword evidence="2" id="KW-1185">Reference proteome</keyword>
<dbReference type="AlphaFoldDB" id="A0A7D9LK66"/>
<dbReference type="Proteomes" id="UP001152795">
    <property type="component" value="Unassembled WGS sequence"/>
</dbReference>
<dbReference type="EMBL" id="CACRXK020018393">
    <property type="protein sequence ID" value="CAB4032423.1"/>
    <property type="molecule type" value="Genomic_DNA"/>
</dbReference>
<protein>
    <submittedName>
        <fullName evidence="1">Uncharacterized protein</fullName>
    </submittedName>
</protein>
<evidence type="ECO:0000313" key="1">
    <source>
        <dbReference type="EMBL" id="CAB4032423.1"/>
    </source>
</evidence>
<evidence type="ECO:0000313" key="2">
    <source>
        <dbReference type="Proteomes" id="UP001152795"/>
    </source>
</evidence>
<proteinExistence type="predicted"/>
<reference evidence="1" key="1">
    <citation type="submission" date="2020-04" db="EMBL/GenBank/DDBJ databases">
        <authorList>
            <person name="Alioto T."/>
            <person name="Alioto T."/>
            <person name="Gomez Garrido J."/>
        </authorList>
    </citation>
    <scope>NUCLEOTIDE SEQUENCE</scope>
    <source>
        <strain evidence="1">A484AB</strain>
    </source>
</reference>
<gene>
    <name evidence="1" type="ORF">PACLA_8A086524</name>
</gene>